<dbReference type="SUPFAM" id="SSF51735">
    <property type="entry name" value="NAD(P)-binding Rossmann-fold domains"/>
    <property type="match status" value="1"/>
</dbReference>
<organism evidence="1 2">
    <name type="scientific">Leptotrombidium deliense</name>
    <dbReference type="NCBI Taxonomy" id="299467"/>
    <lineage>
        <taxon>Eukaryota</taxon>
        <taxon>Metazoa</taxon>
        <taxon>Ecdysozoa</taxon>
        <taxon>Arthropoda</taxon>
        <taxon>Chelicerata</taxon>
        <taxon>Arachnida</taxon>
        <taxon>Acari</taxon>
        <taxon>Acariformes</taxon>
        <taxon>Trombidiformes</taxon>
        <taxon>Prostigmata</taxon>
        <taxon>Anystina</taxon>
        <taxon>Parasitengona</taxon>
        <taxon>Trombiculoidea</taxon>
        <taxon>Trombiculidae</taxon>
        <taxon>Leptotrombidium</taxon>
    </lineage>
</organism>
<dbReference type="STRING" id="299467.A0A443SBK8"/>
<accession>A0A443SBK8</accession>
<proteinExistence type="predicted"/>
<dbReference type="VEuPathDB" id="VectorBase:LDEU007138"/>
<dbReference type="PANTHER" id="PTHR43975:SF2">
    <property type="entry name" value="EG:BACR7A4.14 PROTEIN-RELATED"/>
    <property type="match status" value="1"/>
</dbReference>
<evidence type="ECO:0000313" key="1">
    <source>
        <dbReference type="EMBL" id="RWS24902.1"/>
    </source>
</evidence>
<dbReference type="OrthoDB" id="6420014at2759"/>
<name>A0A443SBK8_9ACAR</name>
<dbReference type="EMBL" id="NCKV01004284">
    <property type="protein sequence ID" value="RWS24902.1"/>
    <property type="molecule type" value="Genomic_DNA"/>
</dbReference>
<keyword evidence="2" id="KW-1185">Reference proteome</keyword>
<gene>
    <name evidence="1" type="ORF">B4U80_00770</name>
</gene>
<dbReference type="PANTHER" id="PTHR43975">
    <property type="entry name" value="ZGC:101858"/>
    <property type="match status" value="1"/>
</dbReference>
<dbReference type="Gene3D" id="3.40.50.720">
    <property type="entry name" value="NAD(P)-binding Rossmann-like Domain"/>
    <property type="match status" value="2"/>
</dbReference>
<dbReference type="Pfam" id="PF00106">
    <property type="entry name" value="adh_short"/>
    <property type="match status" value="1"/>
</dbReference>
<dbReference type="PRINTS" id="PR00081">
    <property type="entry name" value="GDHRDH"/>
</dbReference>
<reference evidence="1 2" key="1">
    <citation type="journal article" date="2018" name="Gigascience">
        <title>Genomes of trombidid mites reveal novel predicted allergens and laterally-transferred genes associated with secondary metabolism.</title>
        <authorList>
            <person name="Dong X."/>
            <person name="Chaisiri K."/>
            <person name="Xia D."/>
            <person name="Armstrong S.D."/>
            <person name="Fang Y."/>
            <person name="Donnelly M.J."/>
            <person name="Kadowaki T."/>
            <person name="McGarry J.W."/>
            <person name="Darby A.C."/>
            <person name="Makepeace B.L."/>
        </authorList>
    </citation>
    <scope>NUCLEOTIDE SEQUENCE [LARGE SCALE GENOMIC DNA]</scope>
    <source>
        <strain evidence="1">UoL-UT</strain>
    </source>
</reference>
<sequence length="235" mass="25259">MLKFAGKVAAITGATSGIGKETATLFSKLGCRIAITGRNADNLKDTKQKCIASGLKENDIVTVVGDVTDEKFCKHFIDDTVKHFGQLNVLVSIIYTPTSVNSAGILRRGTAETTDLELYEFLFKTNVRSVCVYNMTKAAVDQLTRSAALELAADGIRVNAVNPGVTVTHLHKNGGMNEEEYAKFLEHSKTTHALGRAGRVDEIANSIAFLASDEASFITGVSLPVDGGRHQLCPR</sequence>
<dbReference type="AlphaFoldDB" id="A0A443SBK8"/>
<dbReference type="InterPro" id="IPR036291">
    <property type="entry name" value="NAD(P)-bd_dom_sf"/>
</dbReference>
<dbReference type="Pfam" id="PF13561">
    <property type="entry name" value="adh_short_C2"/>
    <property type="match status" value="1"/>
</dbReference>
<dbReference type="Proteomes" id="UP000288716">
    <property type="component" value="Unassembled WGS sequence"/>
</dbReference>
<protein>
    <submittedName>
        <fullName evidence="1">Tropinone reductase 2-like protein</fullName>
    </submittedName>
</protein>
<evidence type="ECO:0000313" key="2">
    <source>
        <dbReference type="Proteomes" id="UP000288716"/>
    </source>
</evidence>
<dbReference type="InterPro" id="IPR002347">
    <property type="entry name" value="SDR_fam"/>
</dbReference>
<comment type="caution">
    <text evidence="1">The sequence shown here is derived from an EMBL/GenBank/DDBJ whole genome shotgun (WGS) entry which is preliminary data.</text>
</comment>